<feature type="region of interest" description="Disordered" evidence="1">
    <location>
        <begin position="1027"/>
        <end position="1071"/>
    </location>
</feature>
<feature type="region of interest" description="Disordered" evidence="1">
    <location>
        <begin position="614"/>
        <end position="639"/>
    </location>
</feature>
<feature type="region of interest" description="Disordered" evidence="1">
    <location>
        <begin position="691"/>
        <end position="717"/>
    </location>
</feature>
<dbReference type="PANTHER" id="PTHR10933">
    <property type="entry name" value="IMMUNOGLOBULIN-BINDING PROTEIN 1"/>
    <property type="match status" value="1"/>
</dbReference>
<evidence type="ECO:0000313" key="7">
    <source>
        <dbReference type="Proteomes" id="UP000663829"/>
    </source>
</evidence>
<feature type="chain" id="PRO_5035599131" description="LSM domain-containing protein" evidence="2">
    <location>
        <begin position="16"/>
        <end position="1217"/>
    </location>
</feature>
<dbReference type="Proteomes" id="UP000663829">
    <property type="component" value="Unassembled WGS sequence"/>
</dbReference>
<feature type="compositionally biased region" description="Polar residues" evidence="1">
    <location>
        <begin position="1041"/>
        <end position="1050"/>
    </location>
</feature>
<accession>A0A813ZZ64</accession>
<feature type="signal peptide" evidence="2">
    <location>
        <begin position="1"/>
        <end position="15"/>
    </location>
</feature>
<dbReference type="GO" id="GO:0035303">
    <property type="term" value="P:regulation of dephosphorylation"/>
    <property type="evidence" value="ECO:0007669"/>
    <property type="project" value="TreeGrafter"/>
</dbReference>
<evidence type="ECO:0000313" key="5">
    <source>
        <dbReference type="EMBL" id="CAF0906206.1"/>
    </source>
</evidence>
<evidence type="ECO:0000256" key="1">
    <source>
        <dbReference type="SAM" id="MobiDB-lite"/>
    </source>
</evidence>
<dbReference type="GO" id="GO:0051721">
    <property type="term" value="F:protein phosphatase 2A binding"/>
    <property type="evidence" value="ECO:0007669"/>
    <property type="project" value="TreeGrafter"/>
</dbReference>
<dbReference type="InterPro" id="IPR007304">
    <property type="entry name" value="TAP46-like"/>
</dbReference>
<dbReference type="PROSITE" id="PS51742">
    <property type="entry name" value="PPC"/>
    <property type="match status" value="1"/>
</dbReference>
<dbReference type="InterPro" id="IPR001163">
    <property type="entry name" value="Sm_dom_euk/arc"/>
</dbReference>
<dbReference type="GO" id="GO:0003723">
    <property type="term" value="F:RNA binding"/>
    <property type="evidence" value="ECO:0007669"/>
    <property type="project" value="InterPro"/>
</dbReference>
<dbReference type="InterPro" id="IPR010920">
    <property type="entry name" value="LSM_dom_sf"/>
</dbReference>
<dbReference type="CDD" id="cd01725">
    <property type="entry name" value="LSm2"/>
    <property type="match status" value="1"/>
</dbReference>
<dbReference type="SMART" id="SM00651">
    <property type="entry name" value="Sm"/>
    <property type="match status" value="1"/>
</dbReference>
<proteinExistence type="predicted"/>
<dbReference type="CDD" id="cd11378">
    <property type="entry name" value="DUF296"/>
    <property type="match status" value="1"/>
</dbReference>
<dbReference type="InterPro" id="IPR016654">
    <property type="entry name" value="U6_snRNA_Lsm2"/>
</dbReference>
<feature type="region of interest" description="Disordered" evidence="1">
    <location>
        <begin position="567"/>
        <end position="599"/>
    </location>
</feature>
<feature type="domain" description="Sm" evidence="4">
    <location>
        <begin position="392"/>
        <end position="466"/>
    </location>
</feature>
<dbReference type="SUPFAM" id="SSF50182">
    <property type="entry name" value="Sm-like ribonucleoproteins"/>
    <property type="match status" value="1"/>
</dbReference>
<dbReference type="Pfam" id="PF03479">
    <property type="entry name" value="PCC"/>
    <property type="match status" value="1"/>
</dbReference>
<evidence type="ECO:0008006" key="8">
    <source>
        <dbReference type="Google" id="ProtNLM"/>
    </source>
</evidence>
<name>A0A813ZZ64_9BILA</name>
<gene>
    <name evidence="5" type="ORF">GPM918_LOCUS8903</name>
    <name evidence="6" type="ORF">SRO942_LOCUS8904</name>
</gene>
<organism evidence="5 7">
    <name type="scientific">Didymodactylos carnosus</name>
    <dbReference type="NCBI Taxonomy" id="1234261"/>
    <lineage>
        <taxon>Eukaryota</taxon>
        <taxon>Metazoa</taxon>
        <taxon>Spiralia</taxon>
        <taxon>Gnathifera</taxon>
        <taxon>Rotifera</taxon>
        <taxon>Eurotatoria</taxon>
        <taxon>Bdelloidea</taxon>
        <taxon>Philodinida</taxon>
        <taxon>Philodinidae</taxon>
        <taxon>Didymodactylos</taxon>
    </lineage>
</organism>
<dbReference type="PANTHER" id="PTHR10933:SF9">
    <property type="entry name" value="IMMUNOGLOBULIN-BINDING PROTEIN 1"/>
    <property type="match status" value="1"/>
</dbReference>
<dbReference type="Gene3D" id="2.30.30.100">
    <property type="match status" value="1"/>
</dbReference>
<dbReference type="EMBL" id="CAJOBC010001605">
    <property type="protein sequence ID" value="CAF3687946.1"/>
    <property type="molecule type" value="Genomic_DNA"/>
</dbReference>
<protein>
    <recommendedName>
        <fullName evidence="8">LSM domain-containing protein</fullName>
    </recommendedName>
</protein>
<dbReference type="Gene3D" id="1.25.40.540">
    <property type="entry name" value="TAP42-like family"/>
    <property type="match status" value="1"/>
</dbReference>
<dbReference type="OrthoDB" id="10261753at2759"/>
<reference evidence="5" key="1">
    <citation type="submission" date="2021-02" db="EMBL/GenBank/DDBJ databases">
        <authorList>
            <person name="Nowell W R."/>
        </authorList>
    </citation>
    <scope>NUCLEOTIDE SEQUENCE</scope>
</reference>
<evidence type="ECO:0000313" key="6">
    <source>
        <dbReference type="EMBL" id="CAF3687946.1"/>
    </source>
</evidence>
<dbReference type="SUPFAM" id="SSF117856">
    <property type="entry name" value="AF0104/ALDC/Ptd012-like"/>
    <property type="match status" value="1"/>
</dbReference>
<dbReference type="Proteomes" id="UP000681722">
    <property type="component" value="Unassembled WGS sequence"/>
</dbReference>
<dbReference type="Gene3D" id="3.30.1330.80">
    <property type="entry name" value="Hypothetical protein, similar to alpha- acetolactate decarboxylase, domain 2"/>
    <property type="match status" value="1"/>
</dbReference>
<dbReference type="InterPro" id="IPR038511">
    <property type="entry name" value="TAP42/TAP46-like_sf"/>
</dbReference>
<dbReference type="Pfam" id="PF04177">
    <property type="entry name" value="TAP42"/>
    <property type="match status" value="1"/>
</dbReference>
<dbReference type="Pfam" id="PF01423">
    <property type="entry name" value="LSM"/>
    <property type="match status" value="1"/>
</dbReference>
<comment type="caution">
    <text evidence="5">The sequence shown here is derived from an EMBL/GenBank/DDBJ whole genome shotgun (WGS) entry which is preliminary data.</text>
</comment>
<feature type="compositionally biased region" description="Polar residues" evidence="1">
    <location>
        <begin position="571"/>
        <end position="599"/>
    </location>
</feature>
<keyword evidence="2" id="KW-0732">Signal</keyword>
<feature type="compositionally biased region" description="Polar residues" evidence="1">
    <location>
        <begin position="706"/>
        <end position="717"/>
    </location>
</feature>
<dbReference type="InterPro" id="IPR005175">
    <property type="entry name" value="PPC_dom"/>
</dbReference>
<sequence length="1217" mass="139828">MRFLLFNVYIVMTSSDHHCCSHDHSKHDDNHSVTASVSTSIGKPVLANSTSTINYNVDDETKTVSQLFDIAWKIQNNLQDSNIDTTSDDYATKLSEEIRLLKLLEERIQALDLFSKNEHYDEVTTNNIRYFLIYAFLGWLYQTKRSKPSARIINVQQACDYYKKFLTITKQYFLHQHQIPEPLSTDGDQIDLNSPGDLAKGNRNMTKMAQDRASKIRGHMKRREDEEAMYAYEEAMKRDTTDEEAKRNFYLSKVRWWINVAIDDIDCLYEELKLLQQRALLTDDNEILHRPQKTTNPLKTMILTRDQLQSKVFGAGYPSISTMTVNEFYQNLTKQGFMPTEEEQKALKNGMKVLQAPMTFPTASDMEKETIAKEEYVEKDDPNMIRYLRSKDEFKEEHLRVGKDVVVELKNDLSIAGTLHSVDQYLNVKLTEVQVLDPEKYPHIQSVKHCFIRGSVIRYIQLPPDDVDTQLLQEATRKELFFIAMLASTSTSLRCFPVRYGPGTEIISAVHRLMEANHLKATFIMSCVGSVRSATVRFAATHDHTTLTTPHEIVSLVGTFDEKTHHIHGSFSDSKGNPNSHASVENDTPPSRSSITDTPSHLTSNFIATISQQYMPSPRNLRNPSPPKESQDDLPRDDMIGDTMYSKSWLCKVLLKLIELVSPQSHESFINHIRHHSTLQKSASIKQYLNSPLSTSESPTTSTLSKRTNSPSNIVAESSSTSSPIVLELEEIFENELCELWDISVNRDVVQLLYDFNSLELFLLVLLECKYQRCIEIVIGIIGNMACSKGDDDTVDNNISLKIVQHETLIQTLINLLSIEDCPTLIQLFRLFYTLLLRLDTRSFMYEHIKSNSAICYECFCFILQSCLNSQLLYHCSCVLLILLDECEMFEHEGINNTDETSRLLLDSLCNAINTIIEQNEGVINTTVKNETLEHLFNCLQIYTTYLNLSILLAEYKDTIMKLVKIILERLANDDVVQIKSLLLLSCLSILKYYLQEYGLIILDKKLFDALLIIVNTFYQEKKHKQRQLSKDYRRQRSRTSSKSATNELSHSTHRSKHRHDQNEGLEQKNNNTISDEFLATTSKQSNELSSVISTTHSVPPLPAAAAATAANASMCVDWEEDDDEHAELLRDNDNSLNGKRDYDPQMSEENDLHHTAYEIIDELFLDIFYRAIKNQYQNSMENNLFNMLNVEQRQLFRKIIFNFCNIEKRLNDILDL</sequence>
<dbReference type="GO" id="GO:0006397">
    <property type="term" value="P:mRNA processing"/>
    <property type="evidence" value="ECO:0007669"/>
    <property type="project" value="InterPro"/>
</dbReference>
<keyword evidence="7" id="KW-1185">Reference proteome</keyword>
<feature type="compositionally biased region" description="Low complexity" evidence="1">
    <location>
        <begin position="691"/>
        <end position="705"/>
    </location>
</feature>
<evidence type="ECO:0000259" key="4">
    <source>
        <dbReference type="PROSITE" id="PS52002"/>
    </source>
</evidence>
<dbReference type="PROSITE" id="PS52002">
    <property type="entry name" value="SM"/>
    <property type="match status" value="1"/>
</dbReference>
<feature type="domain" description="PPC" evidence="3">
    <location>
        <begin position="490"/>
        <end position="627"/>
    </location>
</feature>
<dbReference type="AlphaFoldDB" id="A0A813ZZ64"/>
<dbReference type="FunFam" id="2.30.30.100:FF:000053">
    <property type="entry name" value="U6 snRNA-associated Sm-like protein LSm2"/>
    <property type="match status" value="1"/>
</dbReference>
<dbReference type="GO" id="GO:0009966">
    <property type="term" value="P:regulation of signal transduction"/>
    <property type="evidence" value="ECO:0007669"/>
    <property type="project" value="InterPro"/>
</dbReference>
<evidence type="ECO:0000256" key="2">
    <source>
        <dbReference type="SAM" id="SignalP"/>
    </source>
</evidence>
<dbReference type="EMBL" id="CAJNOQ010001605">
    <property type="protein sequence ID" value="CAF0906206.1"/>
    <property type="molecule type" value="Genomic_DNA"/>
</dbReference>
<evidence type="ECO:0000259" key="3">
    <source>
        <dbReference type="PROSITE" id="PS51742"/>
    </source>
</evidence>
<dbReference type="GO" id="GO:0005829">
    <property type="term" value="C:cytosol"/>
    <property type="evidence" value="ECO:0007669"/>
    <property type="project" value="TreeGrafter"/>
</dbReference>
<feature type="compositionally biased region" description="Basic and acidic residues" evidence="1">
    <location>
        <begin position="629"/>
        <end position="639"/>
    </location>
</feature>
<dbReference type="InterPro" id="IPR047575">
    <property type="entry name" value="Sm"/>
</dbReference>